<reference evidence="2 3" key="1">
    <citation type="submission" date="2018-05" db="EMBL/GenBank/DDBJ databases">
        <title>Genomic Encyclopedia of Type Strains, Phase IV (KMG-IV): sequencing the most valuable type-strain genomes for metagenomic binning, comparative biology and taxonomic classification.</title>
        <authorList>
            <person name="Goeker M."/>
        </authorList>
    </citation>
    <scope>NUCLEOTIDE SEQUENCE [LARGE SCALE GENOMIC DNA]</scope>
    <source>
        <strain evidence="2 3">DSM 22440</strain>
    </source>
</reference>
<dbReference type="InterPro" id="IPR039248">
    <property type="entry name" value="Ptase_RsbX"/>
</dbReference>
<keyword evidence="3" id="KW-1185">Reference proteome</keyword>
<name>A0A2V3W4X7_9BACI</name>
<dbReference type="OrthoDB" id="1090916at2"/>
<dbReference type="InterPro" id="IPR001932">
    <property type="entry name" value="PPM-type_phosphatase-like_dom"/>
</dbReference>
<dbReference type="Gene3D" id="3.60.40.10">
    <property type="entry name" value="PPM-type phosphatase domain"/>
    <property type="match status" value="1"/>
</dbReference>
<organism evidence="2 3">
    <name type="scientific">Streptohalobacillus salinus</name>
    <dbReference type="NCBI Taxonomy" id="621096"/>
    <lineage>
        <taxon>Bacteria</taxon>
        <taxon>Bacillati</taxon>
        <taxon>Bacillota</taxon>
        <taxon>Bacilli</taxon>
        <taxon>Bacillales</taxon>
        <taxon>Bacillaceae</taxon>
        <taxon>Streptohalobacillus</taxon>
    </lineage>
</organism>
<dbReference type="PANTHER" id="PTHR35801">
    <property type="entry name" value="PHOSPHOSERINE PHOSPHATASE RSBX"/>
    <property type="match status" value="1"/>
</dbReference>
<dbReference type="RefSeq" id="WP_110251709.1">
    <property type="nucleotide sequence ID" value="NZ_QJJR01000010.1"/>
</dbReference>
<evidence type="ECO:0000313" key="3">
    <source>
        <dbReference type="Proteomes" id="UP000247922"/>
    </source>
</evidence>
<dbReference type="EMBL" id="QJJR01000010">
    <property type="protein sequence ID" value="PXW89152.1"/>
    <property type="molecule type" value="Genomic_DNA"/>
</dbReference>
<gene>
    <name evidence="2" type="ORF">DES38_11013</name>
</gene>
<protein>
    <submittedName>
        <fullName evidence="2">Negative regulator of sigma-B (Phosphoserine phosphatase)</fullName>
    </submittedName>
</protein>
<dbReference type="SUPFAM" id="SSF81606">
    <property type="entry name" value="PP2C-like"/>
    <property type="match status" value="1"/>
</dbReference>
<dbReference type="Pfam" id="PF07228">
    <property type="entry name" value="SpoIIE"/>
    <property type="match status" value="1"/>
</dbReference>
<dbReference type="PANTHER" id="PTHR35801:SF1">
    <property type="entry name" value="PHOSPHOSERINE PHOSPHATASE RSBX"/>
    <property type="match status" value="1"/>
</dbReference>
<dbReference type="Proteomes" id="UP000247922">
    <property type="component" value="Unassembled WGS sequence"/>
</dbReference>
<dbReference type="InterPro" id="IPR036457">
    <property type="entry name" value="PPM-type-like_dom_sf"/>
</dbReference>
<comment type="caution">
    <text evidence="2">The sequence shown here is derived from an EMBL/GenBank/DDBJ whole genome shotgun (WGS) entry which is preliminary data.</text>
</comment>
<accession>A0A2V3W4X7</accession>
<evidence type="ECO:0000313" key="2">
    <source>
        <dbReference type="EMBL" id="PXW89152.1"/>
    </source>
</evidence>
<feature type="domain" description="PPM-type phosphatase" evidence="1">
    <location>
        <begin position="6"/>
        <end position="196"/>
    </location>
</feature>
<dbReference type="AlphaFoldDB" id="A0A2V3W4X7"/>
<proteinExistence type="predicted"/>
<dbReference type="SMART" id="SM00331">
    <property type="entry name" value="PP2C_SIG"/>
    <property type="match status" value="1"/>
</dbReference>
<evidence type="ECO:0000259" key="1">
    <source>
        <dbReference type="SMART" id="SM00331"/>
    </source>
</evidence>
<sequence>MEEFRHVDVAVFQKSKQGNYYCGDSYFYVESEAGFLAVVADGLGSGQVAKESSQAVIDVVKLNPDVQTDQLMRLCNKALVGKRGVVLGVLRLRYDERVYRYSSIGNIGLMTISKDTLKKRNIPISGYLGVFPRKVKEITEPLEEGMIFALFSDGVHARELSHVLFQMRDVYEITETFKELMANDRDDDTTLVVVKYQPMHHT</sequence>